<dbReference type="Proteomes" id="UP000550729">
    <property type="component" value="Unassembled WGS sequence"/>
</dbReference>
<feature type="domain" description="RNase H type-1" evidence="1">
    <location>
        <begin position="1"/>
        <end position="73"/>
    </location>
</feature>
<dbReference type="GO" id="GO:0003676">
    <property type="term" value="F:nucleic acid binding"/>
    <property type="evidence" value="ECO:0007669"/>
    <property type="project" value="InterPro"/>
</dbReference>
<dbReference type="RefSeq" id="WP_170194290.1">
    <property type="nucleotide sequence ID" value="NZ_JABBNB010000010.1"/>
</dbReference>
<accession>A0A848KY44</accession>
<dbReference type="InterPro" id="IPR002156">
    <property type="entry name" value="RNaseH_domain"/>
</dbReference>
<evidence type="ECO:0000313" key="2">
    <source>
        <dbReference type="EMBL" id="NMO01775.1"/>
    </source>
</evidence>
<comment type="caution">
    <text evidence="2">The sequence shown here is derived from an EMBL/GenBank/DDBJ whole genome shotgun (WGS) entry which is preliminary data.</text>
</comment>
<protein>
    <recommendedName>
        <fullName evidence="1">RNase H type-1 domain-containing protein</fullName>
    </recommendedName>
</protein>
<sequence length="139" mass="15098">MLSDSVDAVQVARAIIHDRVPVEGYRGIGEAALDRFEDAWDGLGCTVEFFHVKGHVGHPLNEAADQVALIGRLATHHPRAVVERELKQRADAVADAVRRLGDDEVSVPQYELSKHGNESLSWTLGERFGASNTSGTTQA</sequence>
<dbReference type="Gene3D" id="3.30.420.10">
    <property type="entry name" value="Ribonuclease H-like superfamily/Ribonuclease H"/>
    <property type="match status" value="1"/>
</dbReference>
<dbReference type="SUPFAM" id="SSF53098">
    <property type="entry name" value="Ribonuclease H-like"/>
    <property type="match status" value="1"/>
</dbReference>
<evidence type="ECO:0000313" key="3">
    <source>
        <dbReference type="Proteomes" id="UP000550729"/>
    </source>
</evidence>
<proteinExistence type="predicted"/>
<dbReference type="AlphaFoldDB" id="A0A848KY44"/>
<evidence type="ECO:0000259" key="1">
    <source>
        <dbReference type="PROSITE" id="PS50879"/>
    </source>
</evidence>
<dbReference type="EMBL" id="JABBNB010000010">
    <property type="protein sequence ID" value="NMO01775.1"/>
    <property type="molecule type" value="Genomic_DNA"/>
</dbReference>
<dbReference type="PROSITE" id="PS50879">
    <property type="entry name" value="RNASE_H_1"/>
    <property type="match status" value="1"/>
</dbReference>
<keyword evidence="3" id="KW-1185">Reference proteome</keyword>
<reference evidence="2 3" key="1">
    <citation type="submission" date="2020-04" db="EMBL/GenBank/DDBJ databases">
        <title>Gordonia sp. nov. TBRC 11910.</title>
        <authorList>
            <person name="Suriyachadkun C."/>
        </authorList>
    </citation>
    <scope>NUCLEOTIDE SEQUENCE [LARGE SCALE GENOMIC DNA]</scope>
    <source>
        <strain evidence="2 3">TBRC 11910</strain>
    </source>
</reference>
<gene>
    <name evidence="2" type="ORF">HH308_11175</name>
</gene>
<dbReference type="InterPro" id="IPR036397">
    <property type="entry name" value="RNaseH_sf"/>
</dbReference>
<dbReference type="InterPro" id="IPR012337">
    <property type="entry name" value="RNaseH-like_sf"/>
</dbReference>
<dbReference type="GO" id="GO:0004523">
    <property type="term" value="F:RNA-DNA hybrid ribonuclease activity"/>
    <property type="evidence" value="ECO:0007669"/>
    <property type="project" value="InterPro"/>
</dbReference>
<name>A0A848KY44_9ACTN</name>
<organism evidence="2 3">
    <name type="scientific">Gordonia asplenii</name>
    <dbReference type="NCBI Taxonomy" id="2725283"/>
    <lineage>
        <taxon>Bacteria</taxon>
        <taxon>Bacillati</taxon>
        <taxon>Actinomycetota</taxon>
        <taxon>Actinomycetes</taxon>
        <taxon>Mycobacteriales</taxon>
        <taxon>Gordoniaceae</taxon>
        <taxon>Gordonia</taxon>
    </lineage>
</organism>